<gene>
    <name evidence="1" type="ORF">AAT19DRAFT_13020</name>
</gene>
<accession>A0A2T0ADB4</accession>
<sequence length="136" mass="15224">MSLAYAVSSGSCAPSSRDVATDSTSWDALSDVLYRSDMWLHLRGRLTKAQFNGVLTELSAHGFNKDDLRMTVEPLTEKAKEALFEQLKYLGESTPGHRLPDPMTVLVHAEVGGKFLKLVHGVRTKMTRDDRFRKMP</sequence>
<dbReference type="Proteomes" id="UP000239560">
    <property type="component" value="Unassembled WGS sequence"/>
</dbReference>
<proteinExistence type="predicted"/>
<evidence type="ECO:0000313" key="1">
    <source>
        <dbReference type="EMBL" id="PRQ75998.1"/>
    </source>
</evidence>
<name>A0A2T0ADB4_RHOTO</name>
<dbReference type="AlphaFoldDB" id="A0A2T0ADB4"/>
<protein>
    <submittedName>
        <fullName evidence="1">Uncharacterized protein</fullName>
    </submittedName>
</protein>
<comment type="caution">
    <text evidence="1">The sequence shown here is derived from an EMBL/GenBank/DDBJ whole genome shotgun (WGS) entry which is preliminary data.</text>
</comment>
<reference evidence="1 2" key="1">
    <citation type="journal article" date="2018" name="Elife">
        <title>Functional genomics of lipid metabolism in the oleaginous yeast Rhodosporidium toruloides.</title>
        <authorList>
            <person name="Coradetti S.T."/>
            <person name="Pinel D."/>
            <person name="Geiselman G."/>
            <person name="Ito M."/>
            <person name="Mondo S."/>
            <person name="Reilly M.C."/>
            <person name="Cheng Y.F."/>
            <person name="Bauer S."/>
            <person name="Grigoriev I."/>
            <person name="Gladden J.M."/>
            <person name="Simmons B.A."/>
            <person name="Brem R."/>
            <person name="Arkin A.P."/>
            <person name="Skerker J.M."/>
        </authorList>
    </citation>
    <scope>NUCLEOTIDE SEQUENCE [LARGE SCALE GENOMIC DNA]</scope>
    <source>
        <strain evidence="1 2">NBRC 0880</strain>
    </source>
</reference>
<dbReference type="EMBL" id="LCTV02000003">
    <property type="protein sequence ID" value="PRQ75998.1"/>
    <property type="molecule type" value="Genomic_DNA"/>
</dbReference>
<organism evidence="1 2">
    <name type="scientific">Rhodotorula toruloides</name>
    <name type="common">Yeast</name>
    <name type="synonym">Rhodosporidium toruloides</name>
    <dbReference type="NCBI Taxonomy" id="5286"/>
    <lineage>
        <taxon>Eukaryota</taxon>
        <taxon>Fungi</taxon>
        <taxon>Dikarya</taxon>
        <taxon>Basidiomycota</taxon>
        <taxon>Pucciniomycotina</taxon>
        <taxon>Microbotryomycetes</taxon>
        <taxon>Sporidiobolales</taxon>
        <taxon>Sporidiobolaceae</taxon>
        <taxon>Rhodotorula</taxon>
    </lineage>
</organism>
<evidence type="ECO:0000313" key="2">
    <source>
        <dbReference type="Proteomes" id="UP000239560"/>
    </source>
</evidence>